<evidence type="ECO:0000256" key="1">
    <source>
        <dbReference type="SAM" id="MobiDB-lite"/>
    </source>
</evidence>
<feature type="compositionally biased region" description="Basic and acidic residues" evidence="1">
    <location>
        <begin position="34"/>
        <end position="71"/>
    </location>
</feature>
<reference evidence="2" key="1">
    <citation type="journal article" date="2020" name="Stud. Mycol.">
        <title>101 Dothideomycetes genomes: a test case for predicting lifestyles and emergence of pathogens.</title>
        <authorList>
            <person name="Haridas S."/>
            <person name="Albert R."/>
            <person name="Binder M."/>
            <person name="Bloem J."/>
            <person name="Labutti K."/>
            <person name="Salamov A."/>
            <person name="Andreopoulos B."/>
            <person name="Baker S."/>
            <person name="Barry K."/>
            <person name="Bills G."/>
            <person name="Bluhm B."/>
            <person name="Cannon C."/>
            <person name="Castanera R."/>
            <person name="Culley D."/>
            <person name="Daum C."/>
            <person name="Ezra D."/>
            <person name="Gonzalez J."/>
            <person name="Henrissat B."/>
            <person name="Kuo A."/>
            <person name="Liang C."/>
            <person name="Lipzen A."/>
            <person name="Lutzoni F."/>
            <person name="Magnuson J."/>
            <person name="Mondo S."/>
            <person name="Nolan M."/>
            <person name="Ohm R."/>
            <person name="Pangilinan J."/>
            <person name="Park H.-J."/>
            <person name="Ramirez L."/>
            <person name="Alfaro M."/>
            <person name="Sun H."/>
            <person name="Tritt A."/>
            <person name="Yoshinaga Y."/>
            <person name="Zwiers L.-H."/>
            <person name="Turgeon B."/>
            <person name="Goodwin S."/>
            <person name="Spatafora J."/>
            <person name="Crous P."/>
            <person name="Grigoriev I."/>
        </authorList>
    </citation>
    <scope>NUCLEOTIDE SEQUENCE</scope>
    <source>
        <strain evidence="2">CBS 130266</strain>
    </source>
</reference>
<dbReference type="Proteomes" id="UP000800235">
    <property type="component" value="Unassembled WGS sequence"/>
</dbReference>
<feature type="region of interest" description="Disordered" evidence="1">
    <location>
        <begin position="25"/>
        <end position="110"/>
    </location>
</feature>
<proteinExistence type="predicted"/>
<comment type="caution">
    <text evidence="2">The sequence shown here is derived from an EMBL/GenBank/DDBJ whole genome shotgun (WGS) entry which is preliminary data.</text>
</comment>
<evidence type="ECO:0000313" key="3">
    <source>
        <dbReference type="Proteomes" id="UP000800235"/>
    </source>
</evidence>
<evidence type="ECO:0008006" key="4">
    <source>
        <dbReference type="Google" id="ProtNLM"/>
    </source>
</evidence>
<dbReference type="AlphaFoldDB" id="A0A9P4TXJ6"/>
<dbReference type="EMBL" id="MU007052">
    <property type="protein sequence ID" value="KAF2428902.1"/>
    <property type="molecule type" value="Genomic_DNA"/>
</dbReference>
<organism evidence="2 3">
    <name type="scientific">Tothia fuscella</name>
    <dbReference type="NCBI Taxonomy" id="1048955"/>
    <lineage>
        <taxon>Eukaryota</taxon>
        <taxon>Fungi</taxon>
        <taxon>Dikarya</taxon>
        <taxon>Ascomycota</taxon>
        <taxon>Pezizomycotina</taxon>
        <taxon>Dothideomycetes</taxon>
        <taxon>Pleosporomycetidae</taxon>
        <taxon>Venturiales</taxon>
        <taxon>Cylindrosympodiaceae</taxon>
        <taxon>Tothia</taxon>
    </lineage>
</organism>
<accession>A0A9P4TXJ6</accession>
<protein>
    <recommendedName>
        <fullName evidence="4">Mitochondrial ATPase inhibitor</fullName>
    </recommendedName>
</protein>
<name>A0A9P4TXJ6_9PEZI</name>
<keyword evidence="3" id="KW-1185">Reference proteome</keyword>
<dbReference type="OrthoDB" id="529205at2759"/>
<sequence length="110" mass="12618">MMYSLRAVPRRSLFQKSFTAANRATISSTAQRRAGQEDALHKEGRKEEIEHHKQDQLKKQEQGQGHWKDELASNSESIIKAERGEVEASQSTIEKLQKETNELLKKKEGK</sequence>
<feature type="compositionally biased region" description="Basic and acidic residues" evidence="1">
    <location>
        <begin position="95"/>
        <end position="110"/>
    </location>
</feature>
<evidence type="ECO:0000313" key="2">
    <source>
        <dbReference type="EMBL" id="KAF2428902.1"/>
    </source>
</evidence>
<gene>
    <name evidence="2" type="ORF">EJ08DRAFT_650874</name>
</gene>